<dbReference type="SUPFAM" id="SSF54975">
    <property type="entry name" value="Acylphosphatase/BLUF domain-like"/>
    <property type="match status" value="1"/>
</dbReference>
<accession>A0ABR8LSG2</accession>
<dbReference type="EMBL" id="JACXXH010000001">
    <property type="protein sequence ID" value="MBD3862456.1"/>
    <property type="molecule type" value="Genomic_DNA"/>
</dbReference>
<protein>
    <submittedName>
        <fullName evidence="2">BLUF domain-containing protein</fullName>
    </submittedName>
</protein>
<gene>
    <name evidence="2" type="ORF">IEG06_03260</name>
</gene>
<dbReference type="PROSITE" id="PS50925">
    <property type="entry name" value="BLUF"/>
    <property type="match status" value="1"/>
</dbReference>
<organism evidence="2 3">
    <name type="scientific">Olleya marilimosa</name>
    <dbReference type="NCBI Taxonomy" id="272164"/>
    <lineage>
        <taxon>Bacteria</taxon>
        <taxon>Pseudomonadati</taxon>
        <taxon>Bacteroidota</taxon>
        <taxon>Flavobacteriia</taxon>
        <taxon>Flavobacteriales</taxon>
        <taxon>Flavobacteriaceae</taxon>
    </lineage>
</organism>
<dbReference type="InterPro" id="IPR036046">
    <property type="entry name" value="Acylphosphatase-like_dom_sf"/>
</dbReference>
<proteinExistence type="predicted"/>
<reference evidence="2 3" key="1">
    <citation type="submission" date="2020-09" db="EMBL/GenBank/DDBJ databases">
        <title>Bacillus nautilus sp. nov., Chryseoglobus crepusculi sp. nov, and Psychrobacter noctis sp. nov., isolated from deep-sea sponges from the equatorial Atlantic.</title>
        <authorList>
            <person name="Stennett H.L."/>
            <person name="Williams S.E."/>
        </authorList>
    </citation>
    <scope>NUCLEOTIDE SEQUENCE [LARGE SCALE GENOMIC DNA]</scope>
    <source>
        <strain evidence="2 3">28M-24</strain>
    </source>
</reference>
<dbReference type="Pfam" id="PF04940">
    <property type="entry name" value="BLUF"/>
    <property type="match status" value="1"/>
</dbReference>
<feature type="domain" description="BLUF" evidence="1">
    <location>
        <begin position="3"/>
        <end position="94"/>
    </location>
</feature>
<evidence type="ECO:0000313" key="3">
    <source>
        <dbReference type="Proteomes" id="UP000627521"/>
    </source>
</evidence>
<dbReference type="Proteomes" id="UP000627521">
    <property type="component" value="Unassembled WGS sequence"/>
</dbReference>
<dbReference type="SMART" id="SM01034">
    <property type="entry name" value="BLUF"/>
    <property type="match status" value="1"/>
</dbReference>
<keyword evidence="3" id="KW-1185">Reference proteome</keyword>
<dbReference type="Gene3D" id="3.30.70.100">
    <property type="match status" value="1"/>
</dbReference>
<comment type="caution">
    <text evidence="2">The sequence shown here is derived from an EMBL/GenBank/DDBJ whole genome shotgun (WGS) entry which is preliminary data.</text>
</comment>
<dbReference type="RefSeq" id="WP_191099032.1">
    <property type="nucleotide sequence ID" value="NZ_JACXXF010000001.1"/>
</dbReference>
<dbReference type="InterPro" id="IPR007024">
    <property type="entry name" value="BLUF_domain"/>
</dbReference>
<evidence type="ECO:0000259" key="1">
    <source>
        <dbReference type="PROSITE" id="PS50925"/>
    </source>
</evidence>
<sequence length="139" mass="15965">MTCRRIIYSSQATQHFNKRELLDLLHDARAFNTIDNITGVLMHKDGLFVQVIEGDHDIIDDLLQRLRRDIRHSEIKIINDQTVETRLFGIWSMGCADFDDPSLSLIPGIRTDLSDPKVLEDLINRLPQVADILLENIAM</sequence>
<evidence type="ECO:0000313" key="2">
    <source>
        <dbReference type="EMBL" id="MBD3862456.1"/>
    </source>
</evidence>
<name>A0ABR8LSG2_9FLAO</name>